<dbReference type="Proteomes" id="UP001321760">
    <property type="component" value="Unassembled WGS sequence"/>
</dbReference>
<gene>
    <name evidence="2" type="ORF">QBC34DRAFT_412529</name>
</gene>
<protein>
    <submittedName>
        <fullName evidence="2">Uncharacterized protein</fullName>
    </submittedName>
</protein>
<proteinExistence type="predicted"/>
<comment type="caution">
    <text evidence="2">The sequence shown here is derived from an EMBL/GenBank/DDBJ whole genome shotgun (WGS) entry which is preliminary data.</text>
</comment>
<feature type="region of interest" description="Disordered" evidence="1">
    <location>
        <begin position="35"/>
        <end position="217"/>
    </location>
</feature>
<organism evidence="2 3">
    <name type="scientific">Podospora aff. communis PSN243</name>
    <dbReference type="NCBI Taxonomy" id="3040156"/>
    <lineage>
        <taxon>Eukaryota</taxon>
        <taxon>Fungi</taxon>
        <taxon>Dikarya</taxon>
        <taxon>Ascomycota</taxon>
        <taxon>Pezizomycotina</taxon>
        <taxon>Sordariomycetes</taxon>
        <taxon>Sordariomycetidae</taxon>
        <taxon>Sordariales</taxon>
        <taxon>Podosporaceae</taxon>
        <taxon>Podospora</taxon>
    </lineage>
</organism>
<dbReference type="AlphaFoldDB" id="A0AAV9GBW3"/>
<feature type="compositionally biased region" description="Polar residues" evidence="1">
    <location>
        <begin position="72"/>
        <end position="84"/>
    </location>
</feature>
<evidence type="ECO:0000313" key="2">
    <source>
        <dbReference type="EMBL" id="KAK4445943.1"/>
    </source>
</evidence>
<evidence type="ECO:0000313" key="3">
    <source>
        <dbReference type="Proteomes" id="UP001321760"/>
    </source>
</evidence>
<sequence>MEVLTIDQANIGHCHYHVHQPVFRKPSQQNVSLFTEMNEIPDREETPSPEPSPGSESPGDGLMRLHDPKTSDLGSPTVQDQNETIGKPTTRPVQVNPPTPPKTPPPKPKPKRHGESHGKPCGIVSLDPVPIPKPDGPVPDPDSTPKPDPDGEPGPDAEVSHGSCTKRYGIVFEDELPAPMSINKNKGIVRMGGGDSPLLPPLSPLPDPESPLPDSSE</sequence>
<name>A0AAV9GBW3_9PEZI</name>
<feature type="compositionally biased region" description="Pro residues" evidence="1">
    <location>
        <begin position="129"/>
        <end position="142"/>
    </location>
</feature>
<dbReference type="EMBL" id="MU865961">
    <property type="protein sequence ID" value="KAK4445943.1"/>
    <property type="molecule type" value="Genomic_DNA"/>
</dbReference>
<feature type="compositionally biased region" description="Pro residues" evidence="1">
    <location>
        <begin position="198"/>
        <end position="211"/>
    </location>
</feature>
<feature type="compositionally biased region" description="Pro residues" evidence="1">
    <location>
        <begin position="95"/>
        <end position="107"/>
    </location>
</feature>
<reference evidence="2" key="1">
    <citation type="journal article" date="2023" name="Mol. Phylogenet. Evol.">
        <title>Genome-scale phylogeny and comparative genomics of the fungal order Sordariales.</title>
        <authorList>
            <person name="Hensen N."/>
            <person name="Bonometti L."/>
            <person name="Westerberg I."/>
            <person name="Brannstrom I.O."/>
            <person name="Guillou S."/>
            <person name="Cros-Aarteil S."/>
            <person name="Calhoun S."/>
            <person name="Haridas S."/>
            <person name="Kuo A."/>
            <person name="Mondo S."/>
            <person name="Pangilinan J."/>
            <person name="Riley R."/>
            <person name="LaButti K."/>
            <person name="Andreopoulos B."/>
            <person name="Lipzen A."/>
            <person name="Chen C."/>
            <person name="Yan M."/>
            <person name="Daum C."/>
            <person name="Ng V."/>
            <person name="Clum A."/>
            <person name="Steindorff A."/>
            <person name="Ohm R.A."/>
            <person name="Martin F."/>
            <person name="Silar P."/>
            <person name="Natvig D.O."/>
            <person name="Lalanne C."/>
            <person name="Gautier V."/>
            <person name="Ament-Velasquez S.L."/>
            <person name="Kruys A."/>
            <person name="Hutchinson M.I."/>
            <person name="Powell A.J."/>
            <person name="Barry K."/>
            <person name="Miller A.N."/>
            <person name="Grigoriev I.V."/>
            <person name="Debuchy R."/>
            <person name="Gladieux P."/>
            <person name="Hiltunen Thoren M."/>
            <person name="Johannesson H."/>
        </authorList>
    </citation>
    <scope>NUCLEOTIDE SEQUENCE</scope>
    <source>
        <strain evidence="2">PSN243</strain>
    </source>
</reference>
<keyword evidence="3" id="KW-1185">Reference proteome</keyword>
<reference evidence="2" key="2">
    <citation type="submission" date="2023-05" db="EMBL/GenBank/DDBJ databases">
        <authorList>
            <consortium name="Lawrence Berkeley National Laboratory"/>
            <person name="Steindorff A."/>
            <person name="Hensen N."/>
            <person name="Bonometti L."/>
            <person name="Westerberg I."/>
            <person name="Brannstrom I.O."/>
            <person name="Guillou S."/>
            <person name="Cros-Aarteil S."/>
            <person name="Calhoun S."/>
            <person name="Haridas S."/>
            <person name="Kuo A."/>
            <person name="Mondo S."/>
            <person name="Pangilinan J."/>
            <person name="Riley R."/>
            <person name="Labutti K."/>
            <person name="Andreopoulos B."/>
            <person name="Lipzen A."/>
            <person name="Chen C."/>
            <person name="Yanf M."/>
            <person name="Daum C."/>
            <person name="Ng V."/>
            <person name="Clum A."/>
            <person name="Ohm R."/>
            <person name="Martin F."/>
            <person name="Silar P."/>
            <person name="Natvig D."/>
            <person name="Lalanne C."/>
            <person name="Gautier V."/>
            <person name="Ament-Velasquez S.L."/>
            <person name="Kruys A."/>
            <person name="Hutchinson M.I."/>
            <person name="Powell A.J."/>
            <person name="Barry K."/>
            <person name="Miller A.N."/>
            <person name="Grigoriev I.V."/>
            <person name="Debuchy R."/>
            <person name="Gladieux P."/>
            <person name="Thoren M.H."/>
            <person name="Johannesson H."/>
        </authorList>
    </citation>
    <scope>NUCLEOTIDE SEQUENCE</scope>
    <source>
        <strain evidence="2">PSN243</strain>
    </source>
</reference>
<accession>A0AAV9GBW3</accession>
<evidence type="ECO:0000256" key="1">
    <source>
        <dbReference type="SAM" id="MobiDB-lite"/>
    </source>
</evidence>